<keyword evidence="2" id="KW-0805">Transcription regulation</keyword>
<dbReference type="InterPro" id="IPR005069">
    <property type="entry name" value="Nucl-diP-sugar_transferase"/>
</dbReference>
<dbReference type="Pfam" id="PF01849">
    <property type="entry name" value="NAC"/>
    <property type="match status" value="1"/>
</dbReference>
<reference evidence="6 7" key="1">
    <citation type="journal article" date="2021" name="Hortic Res">
        <title>The domestication of Cucurbita argyrosperma as revealed by the genome of its wild relative.</title>
        <authorList>
            <person name="Barrera-Redondo J."/>
            <person name="Sanchez-de la Vega G."/>
            <person name="Aguirre-Liguori J.A."/>
            <person name="Castellanos-Morales G."/>
            <person name="Gutierrez-Guerrero Y.T."/>
            <person name="Aguirre-Dugua X."/>
            <person name="Aguirre-Planter E."/>
            <person name="Tenaillon M.I."/>
            <person name="Lira-Saade R."/>
            <person name="Eguiarte L.E."/>
        </authorList>
    </citation>
    <scope>NUCLEOTIDE SEQUENCE [LARGE SCALE GENOMIC DNA]</scope>
    <source>
        <strain evidence="6">JBR-2021</strain>
    </source>
</reference>
<organism evidence="6 7">
    <name type="scientific">Cucurbita argyrosperma subsp. sororia</name>
    <dbReference type="NCBI Taxonomy" id="37648"/>
    <lineage>
        <taxon>Eukaryota</taxon>
        <taxon>Viridiplantae</taxon>
        <taxon>Streptophyta</taxon>
        <taxon>Embryophyta</taxon>
        <taxon>Tracheophyta</taxon>
        <taxon>Spermatophyta</taxon>
        <taxon>Magnoliopsida</taxon>
        <taxon>eudicotyledons</taxon>
        <taxon>Gunneridae</taxon>
        <taxon>Pentapetalae</taxon>
        <taxon>rosids</taxon>
        <taxon>fabids</taxon>
        <taxon>Cucurbitales</taxon>
        <taxon>Cucurbitaceae</taxon>
        <taxon>Cucurbiteae</taxon>
        <taxon>Cucurbita</taxon>
    </lineage>
</organism>
<proteinExistence type="inferred from homology"/>
<feature type="compositionally biased region" description="Acidic residues" evidence="3">
    <location>
        <begin position="595"/>
        <end position="608"/>
    </location>
</feature>
<comment type="caution">
    <text evidence="6">The sequence shown here is derived from an EMBL/GenBank/DDBJ whole genome shotgun (WGS) entry which is preliminary data.</text>
</comment>
<dbReference type="InterPro" id="IPR044821">
    <property type="entry name" value="At1g28695/At4g15970-like"/>
</dbReference>
<evidence type="ECO:0000256" key="4">
    <source>
        <dbReference type="SAM" id="Phobius"/>
    </source>
</evidence>
<evidence type="ECO:0000259" key="5">
    <source>
        <dbReference type="PROSITE" id="PS51151"/>
    </source>
</evidence>
<gene>
    <name evidence="6" type="ORF">SDJN03_00756</name>
</gene>
<name>A0AAV6P434_9ROSI</name>
<dbReference type="SMART" id="SM01407">
    <property type="entry name" value="NAC"/>
    <property type="match status" value="1"/>
</dbReference>
<feature type="region of interest" description="Disordered" evidence="3">
    <location>
        <begin position="335"/>
        <end position="364"/>
    </location>
</feature>
<feature type="region of interest" description="Disordered" evidence="3">
    <location>
        <begin position="376"/>
        <end position="399"/>
    </location>
</feature>
<feature type="region of interest" description="Disordered" evidence="3">
    <location>
        <begin position="579"/>
        <end position="619"/>
    </location>
</feature>
<evidence type="ECO:0000256" key="1">
    <source>
        <dbReference type="ARBA" id="ARBA00005296"/>
    </source>
</evidence>
<feature type="non-terminal residue" evidence="6">
    <location>
        <position position="1"/>
    </location>
</feature>
<feature type="domain" description="NAC-A/B" evidence="5">
    <location>
        <begin position="493"/>
        <end position="557"/>
    </location>
</feature>
<protein>
    <recommendedName>
        <fullName evidence="2">Nascent polypeptide-associated complex subunit beta</fullName>
    </recommendedName>
</protein>
<evidence type="ECO:0000313" key="6">
    <source>
        <dbReference type="EMBL" id="KAG6607414.1"/>
    </source>
</evidence>
<dbReference type="PANTHER" id="PTHR46038">
    <property type="entry name" value="EXPRESSED PROTEIN-RELATED"/>
    <property type="match status" value="1"/>
</dbReference>
<dbReference type="PANTHER" id="PTHR46038:SF13">
    <property type="entry name" value="GLYCOSYLTRANSFERASE"/>
    <property type="match status" value="1"/>
</dbReference>
<keyword evidence="4" id="KW-0812">Transmembrane</keyword>
<dbReference type="CDD" id="cd22055">
    <property type="entry name" value="NAC_BTF3"/>
    <property type="match status" value="1"/>
</dbReference>
<comment type="similarity">
    <text evidence="1 2">Belongs to the NAC-beta family.</text>
</comment>
<evidence type="ECO:0000256" key="2">
    <source>
        <dbReference type="RuleBase" id="RU361272"/>
    </source>
</evidence>
<feature type="transmembrane region" description="Helical" evidence="4">
    <location>
        <begin position="32"/>
        <end position="55"/>
    </location>
</feature>
<dbReference type="FunFam" id="2.20.70.30:FF:000001">
    <property type="entry name" value="Transcription factor BTF3 homolog"/>
    <property type="match status" value="1"/>
</dbReference>
<sequence>MKPTSGDVQPSGAAPFGAHTAVVRWKTVRLSVAFFGVILGLVVLYNSAINPFNILPVSYSYRAFRSYSSLRNPLLEKALTKASNEDKTVILTTLNAAWAAPDSLLDLFLKSFHSGNGTQRLLKHLVIVCLDAKAYQRCVASHPHCYQLDTEGANFSGEAYFMTADYLKMMWRRIQFLTSVLEMGFSFVFTDSDIMWLQDPFNHFHPDADFQIACDTFKGSSEDLNNRPNGGFVYVKSNTKTIRFYKFWYESRTMFPGRHDQDVLNKIKHSPLIPEIGLKIRFLDTANFGGFCQMGRDFTKVCTVHANCCVGLDNKVHDLRILLNDWSKFVNHKASSRPSWSVPQDCRTSFQRGRQSKHGAKGGRLTFKGGVLASRSKAIDKKKKKKKGKSKGDENPTVEGEILLSADGADGGVGEVYTIDAAKRMNLWRNLSMTVSKRKRIVIVNNQALVIMELLLWYGMMDQERLRKIASAVRTGGKGTMRRKKKAVHKTTTTDDKRLQSTLKRIGVNAIPAIEEVNIFKDDVVIQFVNPKVQASIAANTWVVSGSPQIKKLQDILPGIINQLGPDNLDNLRKLAEQFKQHAPGAGADAKNAQEEDDDVPELVDGETFEAPAEENRAS</sequence>
<evidence type="ECO:0000313" key="7">
    <source>
        <dbReference type="Proteomes" id="UP000685013"/>
    </source>
</evidence>
<keyword evidence="4" id="KW-0472">Membrane</keyword>
<keyword evidence="7" id="KW-1185">Reference proteome</keyword>
<keyword evidence="4" id="KW-1133">Transmembrane helix</keyword>
<feature type="compositionally biased region" description="Polar residues" evidence="3">
    <location>
        <begin position="336"/>
        <end position="353"/>
    </location>
</feature>
<feature type="compositionally biased region" description="Basic residues" evidence="3">
    <location>
        <begin position="380"/>
        <end position="389"/>
    </location>
</feature>
<accession>A0AAV6P434</accession>
<keyword evidence="2" id="KW-0804">Transcription</keyword>
<evidence type="ECO:0000256" key="3">
    <source>
        <dbReference type="SAM" id="MobiDB-lite"/>
    </source>
</evidence>
<dbReference type="Pfam" id="PF03407">
    <property type="entry name" value="Nucleotid_trans"/>
    <property type="match status" value="1"/>
</dbReference>
<dbReference type="EMBL" id="JAGKQH010000001">
    <property type="protein sequence ID" value="KAG6607414.1"/>
    <property type="molecule type" value="Genomic_DNA"/>
</dbReference>
<dbReference type="PROSITE" id="PS51151">
    <property type="entry name" value="NAC_AB"/>
    <property type="match status" value="1"/>
</dbReference>
<dbReference type="InterPro" id="IPR002715">
    <property type="entry name" value="Nas_poly-pep-assoc_cplx_dom"/>
</dbReference>
<dbReference type="Proteomes" id="UP000685013">
    <property type="component" value="Chromosome 1"/>
</dbReference>
<comment type="subunit">
    <text evidence="2">Part of the nascent polypeptide-associated complex (NAC).</text>
</comment>
<dbReference type="AlphaFoldDB" id="A0AAV6P434"/>